<proteinExistence type="predicted"/>
<dbReference type="Proteomes" id="UP000031666">
    <property type="component" value="Unassembled WGS sequence"/>
</dbReference>
<dbReference type="EMBL" id="BBRZ01000113">
    <property type="protein sequence ID" value="GAM58934.1"/>
    <property type="molecule type" value="Genomic_DNA"/>
</dbReference>
<reference evidence="4 5" key="3">
    <citation type="submission" date="2015-01" db="EMBL/GenBank/DDBJ databases">
        <authorList>
            <consortium name="NBRP consortium"/>
            <person name="Sawabe T."/>
            <person name="Meirelles P."/>
            <person name="Feng G."/>
            <person name="Sayaka M."/>
            <person name="Hattori M."/>
            <person name="Ohkuma M."/>
        </authorList>
    </citation>
    <scope>NUCLEOTIDE SEQUENCE [LARGE SCALE GENOMIC DNA]</scope>
    <source>
        <strain evidence="5">JCM 19231</strain>
        <strain evidence="4">JCM 19241</strain>
        <strain evidence="2">JCM19231</strain>
        <strain evidence="3">JCM19241</strain>
    </source>
</reference>
<organism evidence="2 5">
    <name type="scientific">Vibrio ishigakensis</name>
    <dbReference type="NCBI Taxonomy" id="1481914"/>
    <lineage>
        <taxon>Bacteria</taxon>
        <taxon>Pseudomonadati</taxon>
        <taxon>Pseudomonadota</taxon>
        <taxon>Gammaproteobacteria</taxon>
        <taxon>Vibrionales</taxon>
        <taxon>Vibrionaceae</taxon>
        <taxon>Vibrio</taxon>
    </lineage>
</organism>
<dbReference type="STRING" id="1481914.JCM19241_1213"/>
<name>A0A0B8P7R2_9VIBR</name>
<keyword evidence="1" id="KW-0812">Transmembrane</keyword>
<keyword evidence="1" id="KW-1133">Transmembrane helix</keyword>
<reference evidence="2 5" key="1">
    <citation type="submission" date="2015-01" db="EMBL/GenBank/DDBJ databases">
        <title>Vibrio sp. C1 JCM 19231 whole genome shotgun sequence.</title>
        <authorList>
            <person name="Sawabe T."/>
            <person name="Meirelles P."/>
            <person name="Feng G."/>
            <person name="Sayaka M."/>
            <person name="Hattori M."/>
            <person name="Ohkuma M."/>
        </authorList>
    </citation>
    <scope>NUCLEOTIDE SEQUENCE [LARGE SCALE GENOMIC DNA]</scope>
    <source>
        <strain evidence="5">JCM 19231</strain>
        <strain evidence="2">JCM19231</strain>
    </source>
</reference>
<keyword evidence="5" id="KW-1185">Reference proteome</keyword>
<gene>
    <name evidence="2" type="ORF">JCM19231_4151</name>
    <name evidence="3" type="ORF">JCM19241_1213</name>
</gene>
<evidence type="ECO:0000313" key="3">
    <source>
        <dbReference type="EMBL" id="GAM74870.1"/>
    </source>
</evidence>
<dbReference type="EMBL" id="BBSC01000003">
    <property type="protein sequence ID" value="GAM74870.1"/>
    <property type="molecule type" value="Genomic_DNA"/>
</dbReference>
<sequence>MGDFIADLYIPNPVLQKEKDESPLIKRNPVLFWKILALMATGVALVETLMLVSK</sequence>
<feature type="transmembrane region" description="Helical" evidence="1">
    <location>
        <begin position="31"/>
        <end position="52"/>
    </location>
</feature>
<dbReference type="AlphaFoldDB" id="A0A0B8P7R2"/>
<reference evidence="3 4" key="2">
    <citation type="submission" date="2015-01" db="EMBL/GenBank/DDBJ databases">
        <title>Vibrio sp. C94 JCM 19241 whole genome shotgun sequence.</title>
        <authorList>
            <person name="Sawabe T."/>
            <person name="Meirelles P."/>
            <person name="Feng G."/>
            <person name="Sayaka M."/>
            <person name="Hattori M."/>
            <person name="Ohkuma M."/>
        </authorList>
    </citation>
    <scope>NUCLEOTIDE SEQUENCE [LARGE SCALE GENOMIC DNA]</scope>
    <source>
        <strain evidence="4">JCM 19241</strain>
        <strain evidence="3">JCM19241</strain>
    </source>
</reference>
<protein>
    <submittedName>
        <fullName evidence="2">Uncharacterized protein</fullName>
    </submittedName>
</protein>
<accession>A0A0B8Q5I3</accession>
<evidence type="ECO:0000313" key="2">
    <source>
        <dbReference type="EMBL" id="GAM58934.1"/>
    </source>
</evidence>
<dbReference type="Proteomes" id="UP000031671">
    <property type="component" value="Unassembled WGS sequence"/>
</dbReference>
<evidence type="ECO:0000313" key="5">
    <source>
        <dbReference type="Proteomes" id="UP000031671"/>
    </source>
</evidence>
<comment type="caution">
    <text evidence="2">The sequence shown here is derived from an EMBL/GenBank/DDBJ whole genome shotgun (WGS) entry which is preliminary data.</text>
</comment>
<evidence type="ECO:0000313" key="4">
    <source>
        <dbReference type="Proteomes" id="UP000031666"/>
    </source>
</evidence>
<keyword evidence="1" id="KW-0472">Membrane</keyword>
<evidence type="ECO:0000256" key="1">
    <source>
        <dbReference type="SAM" id="Phobius"/>
    </source>
</evidence>
<accession>A0A0B8P7R2</accession>